<dbReference type="RefSeq" id="WP_134566302.1">
    <property type="nucleotide sequence ID" value="NZ_SOFP01000032.1"/>
</dbReference>
<dbReference type="OrthoDB" id="9802969at2"/>
<dbReference type="PANTHER" id="PTHR43128">
    <property type="entry name" value="L-2-HYDROXYCARBOXYLATE DEHYDROGENASE (NAD(P)(+))"/>
    <property type="match status" value="1"/>
</dbReference>
<sequence>MQRKIGVIGAGAVGTTTVGALLGSGQLDAEIVIVNRNHGKAVGLAEDMQHAAALSSTARVSAGGYDLLDGADLVIVTAGVNEKNGGATDRIDPRGRRVLIPDNAKAYSKIIPAVAAAAPTATILVVTDPPDPLADLARVLAPGQPVLSTGTVIDSLRFRAQIARALGVQARDVSAYVIGEHGTSNVYLWSTATVGGARVLDLLARRGDDVEEQKTRIRKAVTYGNISIIEGIGASQHGIGAVVARITEAILRDERAVLPVASYLPEYGTTIALPSIVGARGVIDTILPTLTDEERDGLADSAQILRDAGQFALASA</sequence>
<comment type="similarity">
    <text evidence="1">Belongs to the LDH/MDH superfamily. LDH family.</text>
</comment>
<evidence type="ECO:0000259" key="8">
    <source>
        <dbReference type="Pfam" id="PF02866"/>
    </source>
</evidence>
<dbReference type="PIRSF" id="PIRSF000102">
    <property type="entry name" value="Lac_mal_DH"/>
    <property type="match status" value="1"/>
</dbReference>
<dbReference type="Gene3D" id="3.40.50.720">
    <property type="entry name" value="NAD(P)-binding Rossmann-like Domain"/>
    <property type="match status" value="1"/>
</dbReference>
<comment type="caution">
    <text evidence="9">The sequence shown here is derived from an EMBL/GenBank/DDBJ whole genome shotgun (WGS) entry which is preliminary data.</text>
</comment>
<dbReference type="EMBL" id="SOFP01000032">
    <property type="protein sequence ID" value="TFC17410.1"/>
    <property type="molecule type" value="Genomic_DNA"/>
</dbReference>
<accession>A0A4R8WUB7</accession>
<evidence type="ECO:0000256" key="3">
    <source>
        <dbReference type="ARBA" id="ARBA00023027"/>
    </source>
</evidence>
<reference evidence="9 10" key="1">
    <citation type="submission" date="2019-03" db="EMBL/GenBank/DDBJ databases">
        <title>Genomics of glacier-inhabiting Cryobacterium strains.</title>
        <authorList>
            <person name="Liu Q."/>
            <person name="Xin Y.-H."/>
        </authorList>
    </citation>
    <scope>NUCLEOTIDE SEQUENCE [LARGE SCALE GENOMIC DNA]</scope>
    <source>
        <strain evidence="9 10">MDT1-3</strain>
    </source>
</reference>
<dbReference type="InterPro" id="IPR001557">
    <property type="entry name" value="L-lactate/malate_DH"/>
</dbReference>
<evidence type="ECO:0000256" key="2">
    <source>
        <dbReference type="ARBA" id="ARBA00023002"/>
    </source>
</evidence>
<dbReference type="SUPFAM" id="SSF56327">
    <property type="entry name" value="LDH C-terminal domain-like"/>
    <property type="match status" value="1"/>
</dbReference>
<dbReference type="GO" id="GO:0004459">
    <property type="term" value="F:L-lactate dehydrogenase (NAD+) activity"/>
    <property type="evidence" value="ECO:0007669"/>
    <property type="project" value="TreeGrafter"/>
</dbReference>
<protein>
    <submittedName>
        <fullName evidence="9">Lactate dehydrogenase</fullName>
    </submittedName>
</protein>
<evidence type="ECO:0000256" key="6">
    <source>
        <dbReference type="RuleBase" id="RU003369"/>
    </source>
</evidence>
<evidence type="ECO:0000256" key="4">
    <source>
        <dbReference type="PIRSR" id="PIRSR000102-1"/>
    </source>
</evidence>
<feature type="domain" description="Lactate/malate dehydrogenase N-terminal" evidence="7">
    <location>
        <begin position="4"/>
        <end position="137"/>
    </location>
</feature>
<dbReference type="Pfam" id="PF00056">
    <property type="entry name" value="Ldh_1_N"/>
    <property type="match status" value="1"/>
</dbReference>
<dbReference type="Pfam" id="PF02866">
    <property type="entry name" value="Ldh_1_C"/>
    <property type="match status" value="1"/>
</dbReference>
<feature type="active site" description="Proton acceptor" evidence="4">
    <location>
        <position position="181"/>
    </location>
</feature>
<keyword evidence="10" id="KW-1185">Reference proteome</keyword>
<feature type="binding site" evidence="5">
    <location>
        <begin position="9"/>
        <end position="14"/>
    </location>
    <ligand>
        <name>NAD(+)</name>
        <dbReference type="ChEBI" id="CHEBI:57540"/>
    </ligand>
</feature>
<feature type="binding site" evidence="5">
    <location>
        <position position="103"/>
    </location>
    <ligand>
        <name>NAD(+)</name>
        <dbReference type="ChEBI" id="CHEBI:57540"/>
    </ligand>
</feature>
<keyword evidence="3 5" id="KW-0520">NAD</keyword>
<name>A0A4R8WUB7_9MICO</name>
<dbReference type="Gene3D" id="3.90.110.10">
    <property type="entry name" value="Lactate dehydrogenase/glycoside hydrolase, family 4, C-terminal"/>
    <property type="match status" value="1"/>
</dbReference>
<dbReference type="AlphaFoldDB" id="A0A4R8WUB7"/>
<evidence type="ECO:0000256" key="1">
    <source>
        <dbReference type="ARBA" id="ARBA00006054"/>
    </source>
</evidence>
<evidence type="ECO:0000313" key="10">
    <source>
        <dbReference type="Proteomes" id="UP000298412"/>
    </source>
</evidence>
<dbReference type="Proteomes" id="UP000298412">
    <property type="component" value="Unassembled WGS sequence"/>
</dbReference>
<dbReference type="InterPro" id="IPR001236">
    <property type="entry name" value="Lactate/malate_DH_N"/>
</dbReference>
<dbReference type="SUPFAM" id="SSF51735">
    <property type="entry name" value="NAD(P)-binding Rossmann-fold domains"/>
    <property type="match status" value="1"/>
</dbReference>
<organism evidence="9 10">
    <name type="scientific">Cryobacterium algoritolerans</name>
    <dbReference type="NCBI Taxonomy" id="1259184"/>
    <lineage>
        <taxon>Bacteria</taxon>
        <taxon>Bacillati</taxon>
        <taxon>Actinomycetota</taxon>
        <taxon>Actinomycetes</taxon>
        <taxon>Micrococcales</taxon>
        <taxon>Microbacteriaceae</taxon>
        <taxon>Cryobacterium</taxon>
    </lineage>
</organism>
<dbReference type="PRINTS" id="PR00086">
    <property type="entry name" value="LLDHDRGNASE"/>
</dbReference>
<evidence type="ECO:0000256" key="5">
    <source>
        <dbReference type="PIRSR" id="PIRSR000102-3"/>
    </source>
</evidence>
<evidence type="ECO:0000313" key="9">
    <source>
        <dbReference type="EMBL" id="TFC17410.1"/>
    </source>
</evidence>
<keyword evidence="2 6" id="KW-0560">Oxidoreductase</keyword>
<dbReference type="InterPro" id="IPR022383">
    <property type="entry name" value="Lactate/malate_DH_C"/>
</dbReference>
<dbReference type="InterPro" id="IPR015955">
    <property type="entry name" value="Lactate_DH/Glyco_Ohase_4_C"/>
</dbReference>
<evidence type="ECO:0000259" key="7">
    <source>
        <dbReference type="Pfam" id="PF00056"/>
    </source>
</evidence>
<dbReference type="PANTHER" id="PTHR43128:SF16">
    <property type="entry name" value="L-LACTATE DEHYDROGENASE"/>
    <property type="match status" value="1"/>
</dbReference>
<proteinExistence type="inferred from homology"/>
<feature type="domain" description="Lactate/malate dehydrogenase C-terminal" evidence="8">
    <location>
        <begin position="151"/>
        <end position="307"/>
    </location>
</feature>
<dbReference type="GO" id="GO:0006089">
    <property type="term" value="P:lactate metabolic process"/>
    <property type="evidence" value="ECO:0007669"/>
    <property type="project" value="TreeGrafter"/>
</dbReference>
<gene>
    <name evidence="9" type="ORF">E3O19_06460</name>
</gene>
<dbReference type="InterPro" id="IPR036291">
    <property type="entry name" value="NAD(P)-bd_dom_sf"/>
</dbReference>